<dbReference type="InterPro" id="IPR016047">
    <property type="entry name" value="M23ase_b-sheet_dom"/>
</dbReference>
<dbReference type="EMBL" id="QCYG01000008">
    <property type="protein sequence ID" value="PVA05860.1"/>
    <property type="molecule type" value="Genomic_DNA"/>
</dbReference>
<gene>
    <name evidence="4" type="ORF">DC363_13670</name>
</gene>
<accession>A0A2T7FUL3</accession>
<feature type="signal peptide" evidence="2">
    <location>
        <begin position="1"/>
        <end position="16"/>
    </location>
</feature>
<keyword evidence="5" id="KW-1185">Reference proteome</keyword>
<dbReference type="PANTHER" id="PTHR21666">
    <property type="entry name" value="PEPTIDASE-RELATED"/>
    <property type="match status" value="1"/>
</dbReference>
<dbReference type="SUPFAM" id="SSF51261">
    <property type="entry name" value="Duplicated hybrid motif"/>
    <property type="match status" value="1"/>
</dbReference>
<dbReference type="RefSeq" id="WP_108641712.1">
    <property type="nucleotide sequence ID" value="NZ_QCYG01000008.1"/>
</dbReference>
<organism evidence="4 5">
    <name type="scientific">Thalassorhabdomicrobium marinisediminis</name>
    <dbReference type="NCBI Taxonomy" id="2170577"/>
    <lineage>
        <taxon>Bacteria</taxon>
        <taxon>Pseudomonadati</taxon>
        <taxon>Pseudomonadota</taxon>
        <taxon>Alphaproteobacteria</taxon>
        <taxon>Rhodobacterales</taxon>
        <taxon>Paracoccaceae</taxon>
        <taxon>Thalassorhabdomicrobium</taxon>
    </lineage>
</organism>
<dbReference type="Gene3D" id="2.70.70.10">
    <property type="entry name" value="Glucose Permease (Domain IIA)"/>
    <property type="match status" value="1"/>
</dbReference>
<dbReference type="Pfam" id="PF01551">
    <property type="entry name" value="Peptidase_M23"/>
    <property type="match status" value="1"/>
</dbReference>
<evidence type="ECO:0000313" key="4">
    <source>
        <dbReference type="EMBL" id="PVA05860.1"/>
    </source>
</evidence>
<dbReference type="AlphaFoldDB" id="A0A2T7FUL3"/>
<keyword evidence="1 2" id="KW-0732">Signal</keyword>
<feature type="domain" description="M23ase beta-sheet core" evidence="3">
    <location>
        <begin position="59"/>
        <end position="177"/>
    </location>
</feature>
<dbReference type="Proteomes" id="UP000244817">
    <property type="component" value="Unassembled WGS sequence"/>
</dbReference>
<dbReference type="InterPro" id="IPR011055">
    <property type="entry name" value="Dup_hybrid_motif"/>
</dbReference>
<dbReference type="GO" id="GO:0004222">
    <property type="term" value="F:metalloendopeptidase activity"/>
    <property type="evidence" value="ECO:0007669"/>
    <property type="project" value="TreeGrafter"/>
</dbReference>
<name>A0A2T7FUL3_9RHOB</name>
<reference evidence="4 5" key="1">
    <citation type="submission" date="2018-04" db="EMBL/GenBank/DDBJ databases">
        <title>Pelagivirga bohaiensis gen. nov., sp. nov., a bacterium isolated from the Bohai Sea.</title>
        <authorList>
            <person name="Ji X."/>
        </authorList>
    </citation>
    <scope>NUCLEOTIDE SEQUENCE [LARGE SCALE GENOMIC DNA]</scope>
    <source>
        <strain evidence="4 5">BH-SD16</strain>
    </source>
</reference>
<evidence type="ECO:0000259" key="3">
    <source>
        <dbReference type="Pfam" id="PF01551"/>
    </source>
</evidence>
<proteinExistence type="predicted"/>
<sequence>MRLAALIISCAVPATAQDFLLDLPIDCTPGDDCYIQNYVDHDPSDRAQDYRCGHLTYDTHKGTDFALPSRAAMDVGVDVLAAAAGTVQAVRSNMADAYFTPERAAEIGPRECGNGVVLLHGDGWETQYCHMKQGSVTVAPGDEVAAGDVIGQVGLSGRTQFPHVHLSLRRNGEVVDPFDRDGEILCSTPADETLWREVPDTAPGGVIAVGFADHVPDFDAVKAGTAAAETLVADAPIVFWGLAFGAEPGDVIGIRIDGPEGPTFETQDVLDRRQALVMRAGGLRAPNRGWPSGEYVGSVSHSRDGAELSRRTARITLP</sequence>
<dbReference type="OrthoDB" id="9815245at2"/>
<feature type="chain" id="PRO_5015520425" evidence="2">
    <location>
        <begin position="17"/>
        <end position="318"/>
    </location>
</feature>
<protein>
    <submittedName>
        <fullName evidence="4">Peptidase M24</fullName>
    </submittedName>
</protein>
<dbReference type="CDD" id="cd12797">
    <property type="entry name" value="M23_peptidase"/>
    <property type="match status" value="1"/>
</dbReference>
<dbReference type="InterPro" id="IPR050570">
    <property type="entry name" value="Cell_wall_metabolism_enzyme"/>
</dbReference>
<evidence type="ECO:0000256" key="2">
    <source>
        <dbReference type="SAM" id="SignalP"/>
    </source>
</evidence>
<comment type="caution">
    <text evidence="4">The sequence shown here is derived from an EMBL/GenBank/DDBJ whole genome shotgun (WGS) entry which is preliminary data.</text>
</comment>
<evidence type="ECO:0000256" key="1">
    <source>
        <dbReference type="ARBA" id="ARBA00022729"/>
    </source>
</evidence>
<dbReference type="PANTHER" id="PTHR21666:SF289">
    <property type="entry name" value="L-ALA--D-GLU ENDOPEPTIDASE"/>
    <property type="match status" value="1"/>
</dbReference>
<evidence type="ECO:0000313" key="5">
    <source>
        <dbReference type="Proteomes" id="UP000244817"/>
    </source>
</evidence>